<reference evidence="1" key="2">
    <citation type="journal article" date="2010" name="Mol. Phylogenet. Evol.">
        <title>Fast evolution of the retroprocessed mitochondrial rps3 gene in Conifer II and further evidence for the phylogeny of gymnosperms.</title>
        <authorList>
            <person name="Ran J.H."/>
            <person name="Gao H."/>
            <person name="Wang X.Q."/>
        </authorList>
    </citation>
    <scope>NUCLEOTIDE SEQUENCE</scope>
    <source>
        <tissue evidence="1">Leaf</tissue>
    </source>
</reference>
<reference evidence="1" key="1">
    <citation type="submission" date="2009-03" db="EMBL/GenBank/DDBJ databases">
        <authorList>
            <person name="Ran J.-H."/>
            <person name="Gao H."/>
            <person name="Wang X.-Q."/>
        </authorList>
    </citation>
    <scope>NUCLEOTIDE SEQUENCE</scope>
    <source>
        <tissue evidence="1">Leaf</tissue>
    </source>
</reference>
<accession>D2DXE8</accession>
<keyword evidence="1" id="KW-0687">Ribonucleoprotein</keyword>
<protein>
    <submittedName>
        <fullName evidence="1">Truncated ribosomal protein L16</fullName>
    </submittedName>
</protein>
<organism evidence="1">
    <name type="scientific">Welwitschia mirabilis</name>
    <name type="common">Tree tumbo</name>
    <name type="synonym">Welwitschia bainesii</name>
    <dbReference type="NCBI Taxonomy" id="3377"/>
    <lineage>
        <taxon>Eukaryota</taxon>
        <taxon>Viridiplantae</taxon>
        <taxon>Streptophyta</taxon>
        <taxon>Embryophyta</taxon>
        <taxon>Tracheophyta</taxon>
        <taxon>Spermatophyta</taxon>
        <taxon>Gnetopsida</taxon>
        <taxon>Gnetidae</taxon>
        <taxon>Welwitschiales</taxon>
        <taxon>Welwitschiaceae</taxon>
        <taxon>Welwitschia</taxon>
    </lineage>
</organism>
<keyword evidence="1" id="KW-0689">Ribosomal protein</keyword>
<sequence length="15" mass="1852">MEKHQHPLLYTAVRE</sequence>
<keyword evidence="1" id="KW-0496">Mitochondrion</keyword>
<dbReference type="GO" id="GO:0005840">
    <property type="term" value="C:ribosome"/>
    <property type="evidence" value="ECO:0007669"/>
    <property type="project" value="UniProtKB-KW"/>
</dbReference>
<gene>
    <name evidence="1" type="primary">rpl16</name>
</gene>
<evidence type="ECO:0000313" key="1">
    <source>
        <dbReference type="EMBL" id="ACZ95646.1"/>
    </source>
</evidence>
<dbReference type="EMBL" id="FJ843649">
    <property type="protein sequence ID" value="ACZ95646.1"/>
    <property type="molecule type" value="Genomic_DNA"/>
</dbReference>
<geneLocation type="mitochondrion" evidence="1"/>
<proteinExistence type="predicted"/>
<name>D2DXE8_WELMI</name>